<dbReference type="InterPro" id="IPR054722">
    <property type="entry name" value="PolX-like_BBD"/>
</dbReference>
<dbReference type="AlphaFoldDB" id="A0AAP0CTK8"/>
<dbReference type="InterPro" id="IPR013103">
    <property type="entry name" value="RVT_2"/>
</dbReference>
<dbReference type="CDD" id="cd09272">
    <property type="entry name" value="RNase_HI_RT_Ty1"/>
    <property type="match status" value="1"/>
</dbReference>
<dbReference type="Gene3D" id="3.30.420.10">
    <property type="entry name" value="Ribonuclease H-like superfamily/Ribonuclease H"/>
    <property type="match status" value="1"/>
</dbReference>
<dbReference type="Pfam" id="PF00665">
    <property type="entry name" value="rve"/>
    <property type="match status" value="1"/>
</dbReference>
<keyword evidence="1" id="KW-0064">Aspartyl protease</keyword>
<dbReference type="Pfam" id="PF22936">
    <property type="entry name" value="Pol_BBD"/>
    <property type="match status" value="1"/>
</dbReference>
<proteinExistence type="predicted"/>
<dbReference type="InterPro" id="IPR036397">
    <property type="entry name" value="RNaseH_sf"/>
</dbReference>
<keyword evidence="1" id="KW-0378">Hydrolase</keyword>
<gene>
    <name evidence="4" type="ORF">SSX86_019095</name>
</gene>
<dbReference type="GO" id="GO:0003676">
    <property type="term" value="F:nucleic acid binding"/>
    <property type="evidence" value="ECO:0007669"/>
    <property type="project" value="InterPro"/>
</dbReference>
<reference evidence="4 5" key="1">
    <citation type="submission" date="2024-04" db="EMBL/GenBank/DDBJ databases">
        <title>The reference genome of an endangered Asteraceae, Deinandra increscens subsp. villosa, native to the Central Coast of California.</title>
        <authorList>
            <person name="Guilliams M."/>
            <person name="Hasenstab-Lehman K."/>
            <person name="Meyer R."/>
            <person name="Mcevoy S."/>
        </authorList>
    </citation>
    <scope>NUCLEOTIDE SEQUENCE [LARGE SCALE GENOMIC DNA]</scope>
    <source>
        <tissue evidence="4">Leaf</tissue>
    </source>
</reference>
<keyword evidence="5" id="KW-1185">Reference proteome</keyword>
<dbReference type="GO" id="GO:0015074">
    <property type="term" value="P:DNA integration"/>
    <property type="evidence" value="ECO:0007669"/>
    <property type="project" value="InterPro"/>
</dbReference>
<dbReference type="EMBL" id="JBCNJP010000019">
    <property type="protein sequence ID" value="KAK9061911.1"/>
    <property type="molecule type" value="Genomic_DNA"/>
</dbReference>
<name>A0AAP0CTK8_9ASTR</name>
<evidence type="ECO:0000256" key="1">
    <source>
        <dbReference type="ARBA" id="ARBA00022750"/>
    </source>
</evidence>
<evidence type="ECO:0000313" key="4">
    <source>
        <dbReference type="EMBL" id="KAK9061911.1"/>
    </source>
</evidence>
<dbReference type="PROSITE" id="PS50994">
    <property type="entry name" value="INTEGRASE"/>
    <property type="match status" value="1"/>
</dbReference>
<dbReference type="Pfam" id="PF25597">
    <property type="entry name" value="SH3_retrovirus"/>
    <property type="match status" value="1"/>
</dbReference>
<evidence type="ECO:0000313" key="5">
    <source>
        <dbReference type="Proteomes" id="UP001408789"/>
    </source>
</evidence>
<feature type="domain" description="Integrase catalytic" evidence="3">
    <location>
        <begin position="236"/>
        <end position="412"/>
    </location>
</feature>
<organism evidence="4 5">
    <name type="scientific">Deinandra increscens subsp. villosa</name>
    <dbReference type="NCBI Taxonomy" id="3103831"/>
    <lineage>
        <taxon>Eukaryota</taxon>
        <taxon>Viridiplantae</taxon>
        <taxon>Streptophyta</taxon>
        <taxon>Embryophyta</taxon>
        <taxon>Tracheophyta</taxon>
        <taxon>Spermatophyta</taxon>
        <taxon>Magnoliopsida</taxon>
        <taxon>eudicotyledons</taxon>
        <taxon>Gunneridae</taxon>
        <taxon>Pentapetalae</taxon>
        <taxon>asterids</taxon>
        <taxon>campanulids</taxon>
        <taxon>Asterales</taxon>
        <taxon>Asteraceae</taxon>
        <taxon>Asteroideae</taxon>
        <taxon>Heliantheae alliance</taxon>
        <taxon>Madieae</taxon>
        <taxon>Madiinae</taxon>
        <taxon>Deinandra</taxon>
    </lineage>
</organism>
<keyword evidence="1" id="KW-0645">Protease</keyword>
<comment type="caution">
    <text evidence="4">The sequence shown here is derived from an EMBL/GenBank/DDBJ whole genome shotgun (WGS) entry which is preliminary data.</text>
</comment>
<feature type="compositionally biased region" description="Low complexity" evidence="2">
    <location>
        <begin position="531"/>
        <end position="540"/>
    </location>
</feature>
<sequence>MAGCMGKHQEIAKGDPNVYAVHAVHESFSQRMGCMTSGTGLMIEHGIMACNSSLLHSKWIIDTGASDHMCHDIHLFSDIHLLHKPVSIGLPNGQVIKVTHTGTVIINSNLSLFNVLHIPQFTHNLLSVPKLCESTKGILLFTHNSCLFQAPSLKRPLVLGELVHGLYLLNQNLKTSVASSFVVSKSFCNVVVNNKTWHTRLGHLPVYKLKQLHLLSDSNFDSIVTCGICPKARQHKLSFPHSTISTTHAFEIIHIDTWGPYSVPTYNGHKYFLTIVDDFTRTTWTHLLSTKSNAFSVLQSFIEMVSTQYNTKVKCVRSDNAFELGSGSVQSAYLKSKGILHQTCCVGVPQQNGVVERKHKHLLETARALLFQSKLPISFWGECVLTATHLINRFPSKLLNNKSPFELLTGKAPSYHHLRAFGCLCYASTLKAGRDKFQPRAVPCIFLGYPVGKKAYRLFDLTSKSFFVSRDVIFFENVFPTLQQSNASIFPVFDSCFVDDFPISSSNPSLPSDCSSSSFPFMSDPISTSPVSPTLPVSSPSVPPPTLPVRQSTRISKPPIHLQDYVFDLSTLPSTSQNLLHSLDSIIEPQSYTEAAKHPEWLEAMKKEFDALEANKTWIVVDIPPHKKPIRCKWVYKVKYHADGTLERCKARLVVRGDTQTYGIDYLETFSPVVKMTTIRTLIVVATKMNWVLSQLDVNNAFLHGDLDEDIYMHPPQGMNLLSSQCLKLQKSLYGLKQASRQWYGKLSAALLSKGYKRSSNDHSLFSKVMVGSVVYLAVYVDDIIITGSNTAEIDSLKDFLHTTFKIKDLGFLNYFLGIEVLQHSDGLILTQRKFAKDMVAEFFIDSPPVVSSPLPSALSLKLNEGDLVSDPLQYRRLVGKLNYLTNTRPDLSFAVQHLSQFMQDPRLPHWKAALHTLAYVHGSFSQGLFFNKTSDCTLTAYCDSDWASCPNTRKSVSGYFITFGGSPISWKSKKQNTVSLSSAEAEYRSLRRVTAELTWLIRLLADFQVPDLTPVTVNCDSQAAIHIAKNPVFHERTKHIELDCHFVREKLQDGLISLVHTPTQSQLADLLTKSLPKHQHHHLLSKFGVLQPQT</sequence>
<dbReference type="SUPFAM" id="SSF56672">
    <property type="entry name" value="DNA/RNA polymerases"/>
    <property type="match status" value="1"/>
</dbReference>
<dbReference type="InterPro" id="IPR043502">
    <property type="entry name" value="DNA/RNA_pol_sf"/>
</dbReference>
<dbReference type="Pfam" id="PF07727">
    <property type="entry name" value="RVT_2"/>
    <property type="match status" value="1"/>
</dbReference>
<evidence type="ECO:0000256" key="2">
    <source>
        <dbReference type="SAM" id="MobiDB-lite"/>
    </source>
</evidence>
<dbReference type="SUPFAM" id="SSF53098">
    <property type="entry name" value="Ribonuclease H-like"/>
    <property type="match status" value="1"/>
</dbReference>
<dbReference type="PANTHER" id="PTHR11439">
    <property type="entry name" value="GAG-POL-RELATED RETROTRANSPOSON"/>
    <property type="match status" value="1"/>
</dbReference>
<dbReference type="GO" id="GO:0004190">
    <property type="term" value="F:aspartic-type endopeptidase activity"/>
    <property type="evidence" value="ECO:0007669"/>
    <property type="project" value="UniProtKB-KW"/>
</dbReference>
<accession>A0AAP0CTK8</accession>
<protein>
    <recommendedName>
        <fullName evidence="3">Integrase catalytic domain-containing protein</fullName>
    </recommendedName>
</protein>
<dbReference type="InterPro" id="IPR012337">
    <property type="entry name" value="RNaseH-like_sf"/>
</dbReference>
<dbReference type="PANTHER" id="PTHR11439:SF469">
    <property type="entry name" value="REVERSE TRANSCRIPTASE TY1_COPIA-TYPE DOMAIN-CONTAINING PROTEIN"/>
    <property type="match status" value="1"/>
</dbReference>
<dbReference type="InterPro" id="IPR057670">
    <property type="entry name" value="SH3_retrovirus"/>
</dbReference>
<evidence type="ECO:0000259" key="3">
    <source>
        <dbReference type="PROSITE" id="PS50994"/>
    </source>
</evidence>
<dbReference type="InterPro" id="IPR001584">
    <property type="entry name" value="Integrase_cat-core"/>
</dbReference>
<dbReference type="Proteomes" id="UP001408789">
    <property type="component" value="Unassembled WGS sequence"/>
</dbReference>
<feature type="region of interest" description="Disordered" evidence="2">
    <location>
        <begin position="531"/>
        <end position="550"/>
    </location>
</feature>